<evidence type="ECO:0000313" key="2">
    <source>
        <dbReference type="Proteomes" id="UP001184853"/>
    </source>
</evidence>
<name>A0ABU1LEU0_9FLAO</name>
<reference evidence="1 2" key="1">
    <citation type="submission" date="2023-07" db="EMBL/GenBank/DDBJ databases">
        <title>Sorghum-associated microbial communities from plants grown in Nebraska, USA.</title>
        <authorList>
            <person name="Schachtman D."/>
        </authorList>
    </citation>
    <scope>NUCLEOTIDE SEQUENCE [LARGE SCALE GENOMIC DNA]</scope>
    <source>
        <strain evidence="1 2">DS1709</strain>
    </source>
</reference>
<comment type="caution">
    <text evidence="1">The sequence shown here is derived from an EMBL/GenBank/DDBJ whole genome shotgun (WGS) entry which is preliminary data.</text>
</comment>
<dbReference type="RefSeq" id="WP_115982993.1">
    <property type="nucleotide sequence ID" value="NZ_JAVDQS010000004.1"/>
</dbReference>
<organism evidence="1 2">
    <name type="scientific">Chryseobacterium geocarposphaerae</name>
    <dbReference type="NCBI Taxonomy" id="1416776"/>
    <lineage>
        <taxon>Bacteria</taxon>
        <taxon>Pseudomonadati</taxon>
        <taxon>Bacteroidota</taxon>
        <taxon>Flavobacteriia</taxon>
        <taxon>Flavobacteriales</taxon>
        <taxon>Weeksellaceae</taxon>
        <taxon>Chryseobacterium group</taxon>
        <taxon>Chryseobacterium</taxon>
    </lineage>
</organism>
<dbReference type="EMBL" id="JAVDQS010000004">
    <property type="protein sequence ID" value="MDR6405125.1"/>
    <property type="molecule type" value="Genomic_DNA"/>
</dbReference>
<evidence type="ECO:0000313" key="1">
    <source>
        <dbReference type="EMBL" id="MDR6405125.1"/>
    </source>
</evidence>
<sequence>MSKRKLLIREVFERIKKKSSRDTKSGWADDLSDDLEKKIKFTISSKTLSRYYDSFVAEIKEETGIEAFILNKLSEYLDYKDFEDFSNTFIKKNEEAKSTIVKVSVDDGEETLSKKISDIFITITNTLENNQTFNLSEFVKQNGMGILGIILIISIFIGNHHSSKDTLNKIITNPLNIFSDAKLETDRKYMYWSGERYIATDSNYISPLVKPIAMDKNRFIHFKKITKPDTLTVENAYGKVWCSKSNNEVDFFTMDGINPDNEKELKEASEHMILTYGKGE</sequence>
<proteinExistence type="predicted"/>
<accession>A0ABU1LEU0</accession>
<gene>
    <name evidence="1" type="ORF">J2781_002049</name>
</gene>
<dbReference type="Proteomes" id="UP001184853">
    <property type="component" value="Unassembled WGS sequence"/>
</dbReference>
<keyword evidence="2" id="KW-1185">Reference proteome</keyword>
<protein>
    <submittedName>
        <fullName evidence="1">Uncharacterized protein</fullName>
    </submittedName>
</protein>